<dbReference type="PANTHER" id="PTHR37305:SF1">
    <property type="entry name" value="MEMBRANE PROTEIN"/>
    <property type="match status" value="1"/>
</dbReference>
<accession>A0A4S4FRP3</accession>
<proteinExistence type="predicted"/>
<dbReference type="Proteomes" id="UP000309133">
    <property type="component" value="Unassembled WGS sequence"/>
</dbReference>
<feature type="transmembrane region" description="Helical" evidence="2">
    <location>
        <begin position="278"/>
        <end position="299"/>
    </location>
</feature>
<organism evidence="3 4">
    <name type="scientific">Naasia lichenicola</name>
    <dbReference type="NCBI Taxonomy" id="2565933"/>
    <lineage>
        <taxon>Bacteria</taxon>
        <taxon>Bacillati</taxon>
        <taxon>Actinomycetota</taxon>
        <taxon>Actinomycetes</taxon>
        <taxon>Micrococcales</taxon>
        <taxon>Microbacteriaceae</taxon>
        <taxon>Naasia</taxon>
    </lineage>
</organism>
<feature type="transmembrane region" description="Helical" evidence="2">
    <location>
        <begin position="98"/>
        <end position="121"/>
    </location>
</feature>
<keyword evidence="2" id="KW-0812">Transmembrane</keyword>
<keyword evidence="4" id="KW-1185">Reference proteome</keyword>
<dbReference type="OrthoDB" id="3822483at2"/>
<feature type="compositionally biased region" description="Polar residues" evidence="1">
    <location>
        <begin position="1"/>
        <end position="15"/>
    </location>
</feature>
<keyword evidence="2" id="KW-0472">Membrane</keyword>
<feature type="transmembrane region" description="Helical" evidence="2">
    <location>
        <begin position="197"/>
        <end position="223"/>
    </location>
</feature>
<feature type="transmembrane region" description="Helical" evidence="2">
    <location>
        <begin position="55"/>
        <end position="73"/>
    </location>
</feature>
<evidence type="ECO:0000313" key="4">
    <source>
        <dbReference type="Proteomes" id="UP000309133"/>
    </source>
</evidence>
<dbReference type="EMBL" id="SSSM01000001">
    <property type="protein sequence ID" value="THG33340.1"/>
    <property type="molecule type" value="Genomic_DNA"/>
</dbReference>
<evidence type="ECO:0000256" key="1">
    <source>
        <dbReference type="SAM" id="MobiDB-lite"/>
    </source>
</evidence>
<gene>
    <name evidence="3" type="ORF">E6C64_03015</name>
</gene>
<evidence type="ECO:0000256" key="2">
    <source>
        <dbReference type="SAM" id="Phobius"/>
    </source>
</evidence>
<protein>
    <submittedName>
        <fullName evidence="3">ABC transporter permease</fullName>
    </submittedName>
</protein>
<dbReference type="RefSeq" id="WP_136426122.1">
    <property type="nucleotide sequence ID" value="NZ_SSSM01000001.1"/>
</dbReference>
<comment type="caution">
    <text evidence="3">The sequence shown here is derived from an EMBL/GenBank/DDBJ whole genome shotgun (WGS) entry which is preliminary data.</text>
</comment>
<feature type="transmembrane region" description="Helical" evidence="2">
    <location>
        <begin position="152"/>
        <end position="177"/>
    </location>
</feature>
<reference evidence="3 4" key="1">
    <citation type="submission" date="2019-04" db="EMBL/GenBank/DDBJ databases">
        <authorList>
            <person name="Jiang L."/>
        </authorList>
    </citation>
    <scope>NUCLEOTIDE SEQUENCE [LARGE SCALE GENOMIC DNA]</scope>
    <source>
        <strain evidence="3 4">YIM 131853</strain>
    </source>
</reference>
<evidence type="ECO:0000313" key="3">
    <source>
        <dbReference type="EMBL" id="THG33340.1"/>
    </source>
</evidence>
<sequence>MTETTSGTASEQQQPIDPETWSPGPLRPASTAARTPLPFRVELARQFTQWRIRGLLLVLALLPIAIRIAFLIGTQPDDGSTTTDQTLTLADTAQDSGVLFATFTLSVTGGFLLTLVVALLFGDMIASEASRSTLKYLLTIPVSRGRLLATKIGVSLVVFATGLVLLAGVALIVGLLSYGNAGLQVPEGPQLSFGASIARIAGAIGFLFLHLLWAAALGTLLTVVTDTPLGAAGGVVLATILSNILDAIPNLGNFRYLLPTHFSGSWRQLFASPTNWDLVANSVLSSLLYALIFGVWAAWHFGRKDISS</sequence>
<keyword evidence="2" id="KW-1133">Transmembrane helix</keyword>
<dbReference type="AlphaFoldDB" id="A0A4S4FRP3"/>
<feature type="region of interest" description="Disordered" evidence="1">
    <location>
        <begin position="1"/>
        <end position="32"/>
    </location>
</feature>
<dbReference type="Pfam" id="PF12730">
    <property type="entry name" value="ABC2_membrane_4"/>
    <property type="match status" value="1"/>
</dbReference>
<name>A0A4S4FRP3_9MICO</name>
<dbReference type="PANTHER" id="PTHR37305">
    <property type="entry name" value="INTEGRAL MEMBRANE PROTEIN-RELATED"/>
    <property type="match status" value="1"/>
</dbReference>